<feature type="signal peptide" evidence="1">
    <location>
        <begin position="1"/>
        <end position="24"/>
    </location>
</feature>
<dbReference type="AlphaFoldDB" id="E3N1A8"/>
<name>E3N1A8_CAERE</name>
<proteinExistence type="predicted"/>
<feature type="chain" id="PRO_5003177789" evidence="1">
    <location>
        <begin position="25"/>
        <end position="272"/>
    </location>
</feature>
<dbReference type="OrthoDB" id="5815293at2759"/>
<keyword evidence="1" id="KW-0732">Signal</keyword>
<dbReference type="HOGENOM" id="CLU_1262523_0_0_1"/>
<evidence type="ECO:0000256" key="1">
    <source>
        <dbReference type="SAM" id="SignalP"/>
    </source>
</evidence>
<evidence type="ECO:0000313" key="2">
    <source>
        <dbReference type="EMBL" id="EFO83323.1"/>
    </source>
</evidence>
<dbReference type="Proteomes" id="UP000008281">
    <property type="component" value="Unassembled WGS sequence"/>
</dbReference>
<keyword evidence="3" id="KW-1185">Reference proteome</keyword>
<dbReference type="EMBL" id="DS268508">
    <property type="protein sequence ID" value="EFO83323.1"/>
    <property type="molecule type" value="Genomic_DNA"/>
</dbReference>
<dbReference type="FunCoup" id="E3N1A8">
    <property type="interactions" value="1502"/>
</dbReference>
<dbReference type="eggNOG" id="ENOG502SS1N">
    <property type="taxonomic scope" value="Eukaryota"/>
</dbReference>
<gene>
    <name evidence="2" type="ORF">CRE_13618</name>
</gene>
<protein>
    <submittedName>
        <fullName evidence="2">Uncharacterized protein</fullName>
    </submittedName>
</protein>
<accession>E3N1A8</accession>
<dbReference type="OMA" id="CRDGVHN"/>
<dbReference type="InParanoid" id="E3N1A8"/>
<dbReference type="STRING" id="31234.E3N1A8"/>
<sequence>MRLVVTSVYLLSVIITYFTTGVESKKCRDGVHNVITIDSYGNETLPVEVRKIRIHVYDHDMKPSCYKRKVNVVMPGWFKIKSGEVDTSRDYDIVKDGAVSVSVSLDGDHICLNGHSDMFIVPESLWWVINTGRRMSGTRHRHQDLPVCVPLCPNASLGLFIRMSPQSSSQPNFSPIFSSFEMSTFVPKDICETLQQKGLHTLEEIEKKTGFNSTLEIPASPSFLGISLLDVLKGNYRIKISIASEGKKIVEFALPTGYTDLKMGLNEADEED</sequence>
<evidence type="ECO:0000313" key="3">
    <source>
        <dbReference type="Proteomes" id="UP000008281"/>
    </source>
</evidence>
<reference evidence="2" key="1">
    <citation type="submission" date="2007-07" db="EMBL/GenBank/DDBJ databases">
        <title>PCAP assembly of the Caenorhabditis remanei genome.</title>
        <authorList>
            <consortium name="The Caenorhabditis remanei Sequencing Consortium"/>
            <person name="Wilson R.K."/>
        </authorList>
    </citation>
    <scope>NUCLEOTIDE SEQUENCE [LARGE SCALE GENOMIC DNA]</scope>
    <source>
        <strain evidence="2">PB4641</strain>
    </source>
</reference>
<organism evidence="3">
    <name type="scientific">Caenorhabditis remanei</name>
    <name type="common">Caenorhabditis vulgaris</name>
    <dbReference type="NCBI Taxonomy" id="31234"/>
    <lineage>
        <taxon>Eukaryota</taxon>
        <taxon>Metazoa</taxon>
        <taxon>Ecdysozoa</taxon>
        <taxon>Nematoda</taxon>
        <taxon>Chromadorea</taxon>
        <taxon>Rhabditida</taxon>
        <taxon>Rhabditina</taxon>
        <taxon>Rhabditomorpha</taxon>
        <taxon>Rhabditoidea</taxon>
        <taxon>Rhabditidae</taxon>
        <taxon>Peloderinae</taxon>
        <taxon>Caenorhabditis</taxon>
    </lineage>
</organism>